<reference evidence="1" key="1">
    <citation type="submission" date="2021-08" db="EMBL/GenBank/DDBJ databases">
        <title>WGS assembly of Ceratopteris richardii.</title>
        <authorList>
            <person name="Marchant D.B."/>
            <person name="Chen G."/>
            <person name="Jenkins J."/>
            <person name="Shu S."/>
            <person name="Leebens-Mack J."/>
            <person name="Grimwood J."/>
            <person name="Schmutz J."/>
            <person name="Soltis P."/>
            <person name="Soltis D."/>
            <person name="Chen Z.-H."/>
        </authorList>
    </citation>
    <scope>NUCLEOTIDE SEQUENCE</scope>
    <source>
        <strain evidence="1">Whitten #5841</strain>
        <tissue evidence="1">Leaf</tissue>
    </source>
</reference>
<name>A0A8T2TZ57_CERRI</name>
<dbReference type="Proteomes" id="UP000825935">
    <property type="component" value="Chromosome 10"/>
</dbReference>
<organism evidence="1 2">
    <name type="scientific">Ceratopteris richardii</name>
    <name type="common">Triangle waterfern</name>
    <dbReference type="NCBI Taxonomy" id="49495"/>
    <lineage>
        <taxon>Eukaryota</taxon>
        <taxon>Viridiplantae</taxon>
        <taxon>Streptophyta</taxon>
        <taxon>Embryophyta</taxon>
        <taxon>Tracheophyta</taxon>
        <taxon>Polypodiopsida</taxon>
        <taxon>Polypodiidae</taxon>
        <taxon>Polypodiales</taxon>
        <taxon>Pteridineae</taxon>
        <taxon>Pteridaceae</taxon>
        <taxon>Parkerioideae</taxon>
        <taxon>Ceratopteris</taxon>
    </lineage>
</organism>
<protein>
    <submittedName>
        <fullName evidence="1">Uncharacterized protein</fullName>
    </submittedName>
</protein>
<evidence type="ECO:0000313" key="1">
    <source>
        <dbReference type="EMBL" id="KAH7426705.1"/>
    </source>
</evidence>
<proteinExistence type="predicted"/>
<sequence length="32" mass="3500">MVTLITQIKLSGTEKTFTCRAMSSVSSLCICF</sequence>
<dbReference type="EMBL" id="CM035415">
    <property type="protein sequence ID" value="KAH7426705.1"/>
    <property type="molecule type" value="Genomic_DNA"/>
</dbReference>
<accession>A0A8T2TZ57</accession>
<evidence type="ECO:0000313" key="2">
    <source>
        <dbReference type="Proteomes" id="UP000825935"/>
    </source>
</evidence>
<dbReference type="AlphaFoldDB" id="A0A8T2TZ57"/>
<keyword evidence="2" id="KW-1185">Reference proteome</keyword>
<gene>
    <name evidence="1" type="ORF">KP509_10G013300</name>
</gene>
<comment type="caution">
    <text evidence="1">The sequence shown here is derived from an EMBL/GenBank/DDBJ whole genome shotgun (WGS) entry which is preliminary data.</text>
</comment>